<feature type="non-terminal residue" evidence="2">
    <location>
        <position position="1"/>
    </location>
</feature>
<dbReference type="InterPro" id="IPR000595">
    <property type="entry name" value="cNMP-bd_dom"/>
</dbReference>
<reference evidence="2" key="1">
    <citation type="submission" date="2021-02" db="EMBL/GenBank/DDBJ databases">
        <authorList>
            <person name="Dougan E. K."/>
            <person name="Rhodes N."/>
            <person name="Thang M."/>
            <person name="Chan C."/>
        </authorList>
    </citation>
    <scope>NUCLEOTIDE SEQUENCE</scope>
</reference>
<gene>
    <name evidence="2" type="ORF">SPIL2461_LOCUS6081</name>
</gene>
<protein>
    <recommendedName>
        <fullName evidence="1">Cyclic nucleotide-binding domain-containing protein</fullName>
    </recommendedName>
</protein>
<accession>A0A812MTZ5</accession>
<feature type="non-terminal residue" evidence="2">
    <location>
        <position position="115"/>
    </location>
</feature>
<dbReference type="SUPFAM" id="SSF51206">
    <property type="entry name" value="cAMP-binding domain-like"/>
    <property type="match status" value="1"/>
</dbReference>
<name>A0A812MTZ5_SYMPI</name>
<evidence type="ECO:0000259" key="1">
    <source>
        <dbReference type="PROSITE" id="PS50042"/>
    </source>
</evidence>
<comment type="caution">
    <text evidence="2">The sequence shown here is derived from an EMBL/GenBank/DDBJ whole genome shotgun (WGS) entry which is preliminary data.</text>
</comment>
<dbReference type="PROSITE" id="PS50042">
    <property type="entry name" value="CNMP_BINDING_3"/>
    <property type="match status" value="1"/>
</dbReference>
<evidence type="ECO:0000313" key="2">
    <source>
        <dbReference type="EMBL" id="CAE7273919.1"/>
    </source>
</evidence>
<dbReference type="EMBL" id="CAJNIZ010008918">
    <property type="protein sequence ID" value="CAE7273919.1"/>
    <property type="molecule type" value="Genomic_DNA"/>
</dbReference>
<proteinExistence type="predicted"/>
<organism evidence="2 3">
    <name type="scientific">Symbiodinium pilosum</name>
    <name type="common">Dinoflagellate</name>
    <dbReference type="NCBI Taxonomy" id="2952"/>
    <lineage>
        <taxon>Eukaryota</taxon>
        <taxon>Sar</taxon>
        <taxon>Alveolata</taxon>
        <taxon>Dinophyceae</taxon>
        <taxon>Suessiales</taxon>
        <taxon>Symbiodiniaceae</taxon>
        <taxon>Symbiodinium</taxon>
    </lineage>
</organism>
<keyword evidence="3" id="KW-1185">Reference proteome</keyword>
<sequence length="115" mass="12492">VIARVGDALPGVVIIRKGSIRVEALSDVIESKGAEKIPVGELCEDDTFGTIGCLKKAQSQFSYRVASKFLRGILLPASAVVPKLAPVLNAAFLPQELEDEDRFQMVLLEELARRV</sequence>
<dbReference type="OrthoDB" id="411520at2759"/>
<dbReference type="AlphaFoldDB" id="A0A812MTZ5"/>
<evidence type="ECO:0000313" key="3">
    <source>
        <dbReference type="Proteomes" id="UP000649617"/>
    </source>
</evidence>
<dbReference type="InterPro" id="IPR018490">
    <property type="entry name" value="cNMP-bd_dom_sf"/>
</dbReference>
<feature type="domain" description="Cyclic nucleotide-binding" evidence="1">
    <location>
        <begin position="1"/>
        <end position="67"/>
    </location>
</feature>
<dbReference type="Proteomes" id="UP000649617">
    <property type="component" value="Unassembled WGS sequence"/>
</dbReference>